<dbReference type="EMBL" id="KQ414612">
    <property type="protein sequence ID" value="KOC69121.1"/>
    <property type="molecule type" value="Genomic_DNA"/>
</dbReference>
<dbReference type="GO" id="GO:0003676">
    <property type="term" value="F:nucleic acid binding"/>
    <property type="evidence" value="ECO:0007669"/>
    <property type="project" value="InterPro"/>
</dbReference>
<dbReference type="InterPro" id="IPR052709">
    <property type="entry name" value="Transposase-MT_Hybrid"/>
</dbReference>
<dbReference type="InterPro" id="IPR036397">
    <property type="entry name" value="RNaseH_sf"/>
</dbReference>
<proteinExistence type="predicted"/>
<dbReference type="PANTHER" id="PTHR46060:SF3">
    <property type="entry name" value="PROTEIN GVQW3"/>
    <property type="match status" value="1"/>
</dbReference>
<gene>
    <name evidence="1" type="ORF">WH47_07572</name>
</gene>
<keyword evidence="2" id="KW-1185">Reference proteome</keyword>
<dbReference type="Proteomes" id="UP000053825">
    <property type="component" value="Unassembled WGS sequence"/>
</dbReference>
<evidence type="ECO:0000313" key="2">
    <source>
        <dbReference type="Proteomes" id="UP000053825"/>
    </source>
</evidence>
<name>A0A0L7REF8_9HYME</name>
<reference evidence="1 2" key="1">
    <citation type="submission" date="2015-07" db="EMBL/GenBank/DDBJ databases">
        <title>The genome of Habropoda laboriosa.</title>
        <authorList>
            <person name="Pan H."/>
            <person name="Kapheim K."/>
        </authorList>
    </citation>
    <scope>NUCLEOTIDE SEQUENCE [LARGE SCALE GENOMIC DNA]</scope>
    <source>
        <strain evidence="1">0110345459</strain>
    </source>
</reference>
<sequence>MFHQDNTRSHTCALSMAKSKALQCDLLQHPPCSSDLVAFDFHLLFPQLKKFLGRRKFLSDKKVKELVDEYSAGPGEPKFHDAVMALKRRWSKYIHVKAD</sequence>
<organism evidence="1 2">
    <name type="scientific">Habropoda laboriosa</name>
    <dbReference type="NCBI Taxonomy" id="597456"/>
    <lineage>
        <taxon>Eukaryota</taxon>
        <taxon>Metazoa</taxon>
        <taxon>Ecdysozoa</taxon>
        <taxon>Arthropoda</taxon>
        <taxon>Hexapoda</taxon>
        <taxon>Insecta</taxon>
        <taxon>Pterygota</taxon>
        <taxon>Neoptera</taxon>
        <taxon>Endopterygota</taxon>
        <taxon>Hymenoptera</taxon>
        <taxon>Apocrita</taxon>
        <taxon>Aculeata</taxon>
        <taxon>Apoidea</taxon>
        <taxon>Anthophila</taxon>
        <taxon>Apidae</taxon>
        <taxon>Habropoda</taxon>
    </lineage>
</organism>
<accession>A0A0L7REF8</accession>
<evidence type="ECO:0000313" key="1">
    <source>
        <dbReference type="EMBL" id="KOC69121.1"/>
    </source>
</evidence>
<dbReference type="AlphaFoldDB" id="A0A0L7REF8"/>
<evidence type="ECO:0008006" key="3">
    <source>
        <dbReference type="Google" id="ProtNLM"/>
    </source>
</evidence>
<protein>
    <recommendedName>
        <fullName evidence="3">Histone-lysine N-methyltransferase SETMAR</fullName>
    </recommendedName>
</protein>
<dbReference type="Gene3D" id="3.30.420.10">
    <property type="entry name" value="Ribonuclease H-like superfamily/Ribonuclease H"/>
    <property type="match status" value="1"/>
</dbReference>
<dbReference type="STRING" id="597456.A0A0L7REF8"/>
<dbReference type="PANTHER" id="PTHR46060">
    <property type="entry name" value="MARINER MOS1 TRANSPOSASE-LIKE PROTEIN"/>
    <property type="match status" value="1"/>
</dbReference>